<dbReference type="SUPFAM" id="SSF81606">
    <property type="entry name" value="PP2C-like"/>
    <property type="match status" value="1"/>
</dbReference>
<proteinExistence type="predicted"/>
<dbReference type="PROSITE" id="PS51746">
    <property type="entry name" value="PPM_2"/>
    <property type="match status" value="1"/>
</dbReference>
<feature type="domain" description="PPM-type phosphatase" evidence="1">
    <location>
        <begin position="6"/>
        <end position="245"/>
    </location>
</feature>
<reference evidence="2 3" key="1">
    <citation type="journal article" date="2020" name="Biotechnol. Biofuels">
        <title>New insights from the biogas microbiome by comprehensive genome-resolved metagenomics of nearly 1600 species originating from multiple anaerobic digesters.</title>
        <authorList>
            <person name="Campanaro S."/>
            <person name="Treu L."/>
            <person name="Rodriguez-R L.M."/>
            <person name="Kovalovszki A."/>
            <person name="Ziels R.M."/>
            <person name="Maus I."/>
            <person name="Zhu X."/>
            <person name="Kougias P.G."/>
            <person name="Basile A."/>
            <person name="Luo G."/>
            <person name="Schluter A."/>
            <person name="Konstantinidis K.T."/>
            <person name="Angelidaki I."/>
        </authorList>
    </citation>
    <scope>NUCLEOTIDE SEQUENCE [LARGE SCALE GENOMIC DNA]</scope>
    <source>
        <strain evidence="2">AS06rmzACSIP_256</strain>
    </source>
</reference>
<dbReference type="InterPro" id="IPR001932">
    <property type="entry name" value="PPM-type_phosphatase-like_dom"/>
</dbReference>
<dbReference type="AlphaFoldDB" id="A0A7X7LWY6"/>
<dbReference type="PANTHER" id="PTHR47992">
    <property type="entry name" value="PROTEIN PHOSPHATASE"/>
    <property type="match status" value="1"/>
</dbReference>
<evidence type="ECO:0000313" key="3">
    <source>
        <dbReference type="Proteomes" id="UP000536534"/>
    </source>
</evidence>
<dbReference type="SMART" id="SM00331">
    <property type="entry name" value="PP2C_SIG"/>
    <property type="match status" value="1"/>
</dbReference>
<evidence type="ECO:0000259" key="1">
    <source>
        <dbReference type="PROSITE" id="PS51746"/>
    </source>
</evidence>
<dbReference type="InterPro" id="IPR036457">
    <property type="entry name" value="PPM-type-like_dom_sf"/>
</dbReference>
<sequence>MPLIAETCVATHRGDRPEQQDRVALFRHPTRSGLLLAVLADGMGGHAGGAMAADQVVIRARQNFEAYMPNAESPRELLGGVLDEAHRVMRLTRFTSEQDPHSTAVLFLLQRDHASWAHCGDSRLYHVRGGRVLHRTEDHSLVGALERSGRIDGEAAVRHPRRNVLLSCLGGDLDPEIVHGEAGPLPGGDVFVLCTDGLWSCIPEHEVAALVQSLPPRAAAARLIELGRTRASGLGDNISVAIVKLVERTPAAPHFVPGLR</sequence>
<dbReference type="EMBL" id="JAAYYV010000258">
    <property type="protein sequence ID" value="NLF54714.1"/>
    <property type="molecule type" value="Genomic_DNA"/>
</dbReference>
<gene>
    <name evidence="2" type="ORF">GX576_10045</name>
</gene>
<name>A0A7X7LWY6_9RHOO</name>
<evidence type="ECO:0000313" key="2">
    <source>
        <dbReference type="EMBL" id="NLF54714.1"/>
    </source>
</evidence>
<organism evidence="2 3">
    <name type="scientific">Thauera phenolivorans</name>
    <dbReference type="NCBI Taxonomy" id="1792543"/>
    <lineage>
        <taxon>Bacteria</taxon>
        <taxon>Pseudomonadati</taxon>
        <taxon>Pseudomonadota</taxon>
        <taxon>Betaproteobacteria</taxon>
        <taxon>Rhodocyclales</taxon>
        <taxon>Zoogloeaceae</taxon>
        <taxon>Thauera</taxon>
    </lineage>
</organism>
<accession>A0A7X7LWY6</accession>
<dbReference type="Gene3D" id="3.60.40.10">
    <property type="entry name" value="PPM-type phosphatase domain"/>
    <property type="match status" value="1"/>
</dbReference>
<dbReference type="Pfam" id="PF13672">
    <property type="entry name" value="PP2C_2"/>
    <property type="match status" value="1"/>
</dbReference>
<comment type="caution">
    <text evidence="2">The sequence shown here is derived from an EMBL/GenBank/DDBJ whole genome shotgun (WGS) entry which is preliminary data.</text>
</comment>
<dbReference type="Proteomes" id="UP000536534">
    <property type="component" value="Unassembled WGS sequence"/>
</dbReference>
<dbReference type="GO" id="GO:0004722">
    <property type="term" value="F:protein serine/threonine phosphatase activity"/>
    <property type="evidence" value="ECO:0007669"/>
    <property type="project" value="InterPro"/>
</dbReference>
<dbReference type="CDD" id="cd00143">
    <property type="entry name" value="PP2Cc"/>
    <property type="match status" value="1"/>
</dbReference>
<dbReference type="SMART" id="SM00332">
    <property type="entry name" value="PP2Cc"/>
    <property type="match status" value="1"/>
</dbReference>
<dbReference type="InterPro" id="IPR015655">
    <property type="entry name" value="PP2C"/>
</dbReference>
<protein>
    <submittedName>
        <fullName evidence="2">Serine/threonine-protein phosphatase</fullName>
    </submittedName>
</protein>